<evidence type="ECO:0000313" key="2">
    <source>
        <dbReference type="EMBL" id="MBW0128509.1"/>
    </source>
</evidence>
<dbReference type="Pfam" id="PF01636">
    <property type="entry name" value="APH"/>
    <property type="match status" value="1"/>
</dbReference>
<dbReference type="PANTHER" id="PTHR21310:SF40">
    <property type="entry name" value="AMINOGLYCOSIDE PHOSPHOTRANSFERASE DOMAIN-CONTAINING PROTEIN-RELATED"/>
    <property type="match status" value="1"/>
</dbReference>
<dbReference type="RefSeq" id="WP_218595749.1">
    <property type="nucleotide sequence ID" value="NZ_JADQDE010000185.1"/>
</dbReference>
<name>A0ABS6U8N1_9PSEU</name>
<dbReference type="InterPro" id="IPR002575">
    <property type="entry name" value="Aminoglycoside_PTrfase"/>
</dbReference>
<dbReference type="Proteomes" id="UP000694300">
    <property type="component" value="Unassembled WGS sequence"/>
</dbReference>
<dbReference type="EMBL" id="JADQDF010000001">
    <property type="protein sequence ID" value="MBW0128509.1"/>
    <property type="molecule type" value="Genomic_DNA"/>
</dbReference>
<reference evidence="2 3" key="1">
    <citation type="submission" date="2020-11" db="EMBL/GenBank/DDBJ databases">
        <title>Pseudonocardia abyssalis sp. nov. and Pseudonocardia oceani sp. nov., description and phylogenomic analysis of two novel actinomycetes isolated from the deep Southern Ocean.</title>
        <authorList>
            <person name="Parra J."/>
        </authorList>
    </citation>
    <scope>NUCLEOTIDE SEQUENCE [LARGE SCALE GENOMIC DNA]</scope>
    <source>
        <strain evidence="3">KRD185</strain>
    </source>
</reference>
<dbReference type="InterPro" id="IPR051678">
    <property type="entry name" value="AGP_Transferase"/>
</dbReference>
<gene>
    <name evidence="2" type="ORF">I4I82_12540</name>
</gene>
<keyword evidence="3" id="KW-1185">Reference proteome</keyword>
<accession>A0ABS6U8N1</accession>
<protein>
    <submittedName>
        <fullName evidence="2">Aminoglycoside phosphotransferase family protein</fullName>
    </submittedName>
</protein>
<proteinExistence type="predicted"/>
<sequence>MSGRAVTTFSRESTRIVLDEACDRIGVSHDGAELLRLGENAIYHVPSAPLVVRIARGPRYWDDATKEVAVAEWLKAAGIPAARVWPIDQPLDVGGHPVTFWRYIPGRRGGPGDVRVLGRLLKQVHELPPPADFRLPTQDPLQRVRPRLETARVDEDERSFLLKVFDELLAAVSELEFPLPEGVNHGDAHVQNLMITGGRAELIDFEGFCWGHPEWDLAMTATEYVTAGFWTTEQYGQFVDAYGFDVSTWSGFDVLRRAREISMTTWLMQNVDQDPEIRAEFEKRLTTIRAGRPTVPWHPF</sequence>
<evidence type="ECO:0000313" key="3">
    <source>
        <dbReference type="Proteomes" id="UP000694300"/>
    </source>
</evidence>
<dbReference type="PANTHER" id="PTHR21310">
    <property type="entry name" value="AMINOGLYCOSIDE PHOSPHOTRANSFERASE-RELATED-RELATED"/>
    <property type="match status" value="1"/>
</dbReference>
<organism evidence="2 3">
    <name type="scientific">Pseudonocardia oceani</name>
    <dbReference type="NCBI Taxonomy" id="2792013"/>
    <lineage>
        <taxon>Bacteria</taxon>
        <taxon>Bacillati</taxon>
        <taxon>Actinomycetota</taxon>
        <taxon>Actinomycetes</taxon>
        <taxon>Pseudonocardiales</taxon>
        <taxon>Pseudonocardiaceae</taxon>
        <taxon>Pseudonocardia</taxon>
    </lineage>
</organism>
<evidence type="ECO:0000259" key="1">
    <source>
        <dbReference type="Pfam" id="PF01636"/>
    </source>
</evidence>
<comment type="caution">
    <text evidence="2">The sequence shown here is derived from an EMBL/GenBank/DDBJ whole genome shotgun (WGS) entry which is preliminary data.</text>
</comment>
<feature type="domain" description="Aminoglycoside phosphotransferase" evidence="1">
    <location>
        <begin position="45"/>
        <end position="247"/>
    </location>
</feature>